<sequence length="324" mass="34749">MRGWPDVPRASPRAVLLALGLVAALCIALFMTLGVQGSWAFVLPFRAGKVATMLLVACAIAVSTVLFQTATGNRILTPAIMGFDSLYVLIQTCLVFFMGSAAMAAADRRLTFAGETAAMVLFSALLHWVLFSTARRSLHMLVLAGVVLGVLFRSLAAFLQRVIDPNEFAFLQDRFFASFNNPHGGLLMVSALAMLGAALLGLRAMRSWDVLALGRETAIGLGVAHRREVTRIMAIVAVLVSVSTALVGPVTFLGLLVANLAYAVMPSFRHVHVLPAAILLAVISLVGGQMLLERVFAFDTNLRVIIDFLGGLTFIALLLRGRVR</sequence>
<dbReference type="InterPro" id="IPR000522">
    <property type="entry name" value="ABC_transptr_permease_BtuC"/>
</dbReference>
<evidence type="ECO:0000256" key="8">
    <source>
        <dbReference type="SAM" id="Phobius"/>
    </source>
</evidence>
<gene>
    <name evidence="9" type="ORF">GGQ83_003802</name>
</gene>
<keyword evidence="5 8" id="KW-0812">Transmembrane</keyword>
<feature type="transmembrane region" description="Helical" evidence="8">
    <location>
        <begin position="304"/>
        <end position="323"/>
    </location>
</feature>
<comment type="caution">
    <text evidence="9">The sequence shown here is derived from an EMBL/GenBank/DDBJ whole genome shotgun (WGS) entry which is preliminary data.</text>
</comment>
<feature type="transmembrane region" description="Helical" evidence="8">
    <location>
        <begin position="183"/>
        <end position="202"/>
    </location>
</feature>
<reference evidence="9 10" key="1">
    <citation type="submission" date="2020-08" db="EMBL/GenBank/DDBJ databases">
        <title>Genomic Encyclopedia of Type Strains, Phase IV (KMG-IV): sequencing the most valuable type-strain genomes for metagenomic binning, comparative biology and taxonomic classification.</title>
        <authorList>
            <person name="Goeker M."/>
        </authorList>
    </citation>
    <scope>NUCLEOTIDE SEQUENCE [LARGE SCALE GENOMIC DNA]</scope>
    <source>
        <strain evidence="9 10">DSM 19979</strain>
    </source>
</reference>
<feature type="transmembrane region" description="Helical" evidence="8">
    <location>
        <begin position="271"/>
        <end position="292"/>
    </location>
</feature>
<dbReference type="Pfam" id="PF01032">
    <property type="entry name" value="FecCD"/>
    <property type="match status" value="1"/>
</dbReference>
<dbReference type="InterPro" id="IPR037294">
    <property type="entry name" value="ABC_BtuC-like"/>
</dbReference>
<dbReference type="PANTHER" id="PTHR30472">
    <property type="entry name" value="FERRIC ENTEROBACTIN TRANSPORT SYSTEM PERMEASE PROTEIN"/>
    <property type="match status" value="1"/>
</dbReference>
<keyword evidence="7 8" id="KW-0472">Membrane</keyword>
<evidence type="ECO:0000256" key="7">
    <source>
        <dbReference type="ARBA" id="ARBA00023136"/>
    </source>
</evidence>
<feature type="transmembrane region" description="Helical" evidence="8">
    <location>
        <begin position="138"/>
        <end position="163"/>
    </location>
</feature>
<evidence type="ECO:0000256" key="4">
    <source>
        <dbReference type="ARBA" id="ARBA00022475"/>
    </source>
</evidence>
<dbReference type="GO" id="GO:0033214">
    <property type="term" value="P:siderophore-iron import into cell"/>
    <property type="evidence" value="ECO:0007669"/>
    <property type="project" value="TreeGrafter"/>
</dbReference>
<dbReference type="SUPFAM" id="SSF81345">
    <property type="entry name" value="ABC transporter involved in vitamin B12 uptake, BtuC"/>
    <property type="match status" value="1"/>
</dbReference>
<dbReference type="RefSeq" id="WP_184386547.1">
    <property type="nucleotide sequence ID" value="NZ_JACIDJ010000009.1"/>
</dbReference>
<evidence type="ECO:0000256" key="6">
    <source>
        <dbReference type="ARBA" id="ARBA00022989"/>
    </source>
</evidence>
<feature type="transmembrane region" description="Helical" evidence="8">
    <location>
        <begin position="50"/>
        <end position="67"/>
    </location>
</feature>
<protein>
    <submittedName>
        <fullName evidence="9">Iron complex transport system permease protein</fullName>
    </submittedName>
</protein>
<accession>A0A840AIG3</accession>
<name>A0A840AIG3_9PROT</name>
<dbReference type="GO" id="GO:0005886">
    <property type="term" value="C:plasma membrane"/>
    <property type="evidence" value="ECO:0007669"/>
    <property type="project" value="UniProtKB-SubCell"/>
</dbReference>
<dbReference type="EMBL" id="JACIDJ010000009">
    <property type="protein sequence ID" value="MBB3900326.1"/>
    <property type="molecule type" value="Genomic_DNA"/>
</dbReference>
<dbReference type="Proteomes" id="UP000553193">
    <property type="component" value="Unassembled WGS sequence"/>
</dbReference>
<evidence type="ECO:0000256" key="3">
    <source>
        <dbReference type="ARBA" id="ARBA00022448"/>
    </source>
</evidence>
<keyword evidence="3" id="KW-0813">Transport</keyword>
<proteinExistence type="inferred from homology"/>
<feature type="transmembrane region" description="Helical" evidence="8">
    <location>
        <begin position="232"/>
        <end position="265"/>
    </location>
</feature>
<feature type="transmembrane region" description="Helical" evidence="8">
    <location>
        <begin position="87"/>
        <end position="106"/>
    </location>
</feature>
<dbReference type="PANTHER" id="PTHR30472:SF19">
    <property type="entry name" value="PETROBACTIN IMPORT SYSTEM PERMEASE PROTEIN YCLO"/>
    <property type="match status" value="1"/>
</dbReference>
<dbReference type="AlphaFoldDB" id="A0A840AIG3"/>
<evidence type="ECO:0000313" key="9">
    <source>
        <dbReference type="EMBL" id="MBB3900326.1"/>
    </source>
</evidence>
<evidence type="ECO:0000313" key="10">
    <source>
        <dbReference type="Proteomes" id="UP000553193"/>
    </source>
</evidence>
<comment type="similarity">
    <text evidence="2">Belongs to the binding-protein-dependent transport system permease family. FecCD subfamily.</text>
</comment>
<evidence type="ECO:0000256" key="5">
    <source>
        <dbReference type="ARBA" id="ARBA00022692"/>
    </source>
</evidence>
<evidence type="ECO:0000256" key="1">
    <source>
        <dbReference type="ARBA" id="ARBA00004651"/>
    </source>
</evidence>
<dbReference type="GO" id="GO:0022857">
    <property type="term" value="F:transmembrane transporter activity"/>
    <property type="evidence" value="ECO:0007669"/>
    <property type="project" value="InterPro"/>
</dbReference>
<keyword evidence="4" id="KW-1003">Cell membrane</keyword>
<keyword evidence="10" id="KW-1185">Reference proteome</keyword>
<evidence type="ECO:0000256" key="2">
    <source>
        <dbReference type="ARBA" id="ARBA00007935"/>
    </source>
</evidence>
<feature type="transmembrane region" description="Helical" evidence="8">
    <location>
        <begin position="112"/>
        <end position="131"/>
    </location>
</feature>
<organism evidence="9 10">
    <name type="scientific">Roseococcus suduntuyensis</name>
    <dbReference type="NCBI Taxonomy" id="455361"/>
    <lineage>
        <taxon>Bacteria</taxon>
        <taxon>Pseudomonadati</taxon>
        <taxon>Pseudomonadota</taxon>
        <taxon>Alphaproteobacteria</taxon>
        <taxon>Acetobacterales</taxon>
        <taxon>Roseomonadaceae</taxon>
        <taxon>Roseococcus</taxon>
    </lineage>
</organism>
<keyword evidence="6 8" id="KW-1133">Transmembrane helix</keyword>
<dbReference type="Gene3D" id="1.10.3470.10">
    <property type="entry name" value="ABC transporter involved in vitamin B12 uptake, BtuC"/>
    <property type="match status" value="1"/>
</dbReference>
<comment type="subcellular location">
    <subcellularLocation>
        <location evidence="1">Cell membrane</location>
        <topology evidence="1">Multi-pass membrane protein</topology>
    </subcellularLocation>
</comment>